<evidence type="ECO:0000313" key="4">
    <source>
        <dbReference type="EMBL" id="MCZ8531981.1"/>
    </source>
</evidence>
<dbReference type="PANTHER" id="PTHR43401:SF2">
    <property type="entry name" value="L-THREONINE 3-DEHYDROGENASE"/>
    <property type="match status" value="1"/>
</dbReference>
<dbReference type="InterPro" id="IPR011032">
    <property type="entry name" value="GroES-like_sf"/>
</dbReference>
<dbReference type="GO" id="GO:0016491">
    <property type="term" value="F:oxidoreductase activity"/>
    <property type="evidence" value="ECO:0007669"/>
    <property type="project" value="UniProtKB-KW"/>
</dbReference>
<dbReference type="RefSeq" id="WP_269920654.1">
    <property type="nucleotide sequence ID" value="NZ_JAMKBI010000001.1"/>
</dbReference>
<reference evidence="4" key="1">
    <citation type="submission" date="2022-05" db="EMBL/GenBank/DDBJ databases">
        <authorList>
            <person name="Colautti A."/>
            <person name="Iacumin L."/>
        </authorList>
    </citation>
    <scope>NUCLEOTIDE SEQUENCE</scope>
    <source>
        <strain evidence="4">DSM 30747</strain>
    </source>
</reference>
<evidence type="ECO:0000256" key="1">
    <source>
        <dbReference type="ARBA" id="ARBA00023002"/>
    </source>
</evidence>
<dbReference type="AlphaFoldDB" id="A0A9X3L8N3"/>
<dbReference type="PANTHER" id="PTHR43401">
    <property type="entry name" value="L-THREONINE 3-DEHYDROGENASE"/>
    <property type="match status" value="1"/>
</dbReference>
<dbReference type="SUPFAM" id="SSF51735">
    <property type="entry name" value="NAD(P)-binding Rossmann-fold domains"/>
    <property type="match status" value="1"/>
</dbReference>
<dbReference type="Pfam" id="PF00107">
    <property type="entry name" value="ADH_zinc_N"/>
    <property type="match status" value="1"/>
</dbReference>
<evidence type="ECO:0000259" key="3">
    <source>
        <dbReference type="Pfam" id="PF08240"/>
    </source>
</evidence>
<accession>A0A9X3L8N3</accession>
<dbReference type="Gene3D" id="3.90.180.10">
    <property type="entry name" value="Medium-chain alcohol dehydrogenases, catalytic domain"/>
    <property type="match status" value="1"/>
</dbReference>
<feature type="domain" description="Alcohol dehydrogenase-like N-terminal" evidence="3">
    <location>
        <begin position="25"/>
        <end position="130"/>
    </location>
</feature>
<dbReference type="InterPro" id="IPR013149">
    <property type="entry name" value="ADH-like_C"/>
</dbReference>
<dbReference type="Gene3D" id="3.40.50.720">
    <property type="entry name" value="NAD(P)-binding Rossmann-like Domain"/>
    <property type="match status" value="1"/>
</dbReference>
<keyword evidence="5" id="KW-1185">Reference proteome</keyword>
<gene>
    <name evidence="4" type="ORF">M9R61_01310</name>
</gene>
<dbReference type="Proteomes" id="UP001152172">
    <property type="component" value="Unassembled WGS sequence"/>
</dbReference>
<dbReference type="InterPro" id="IPR050129">
    <property type="entry name" value="Zn_alcohol_dh"/>
</dbReference>
<sequence length="345" mass="37377">MKAIVYTGANDVSFREVSKPDLKKNYSLIKTSHVGICGTDLNIFAGTHPRAKSPLIMGHEFSGTIASEHPTIGVGEKVTVNPLLSCGKCHPCNTGNPHVCEDLKLVGIDSDGGMAEYVAVPNHCIVPLPKEVSLKTGALVEPISVAVHAIRQGGYQVGDRAVVFGAGTIGLCVALTLRHYGASQVTVIETNDDRLKMAEELGFHTLNPIKNDIQREVRALTSNLGADIVFDCAGHPSVLDLVTDIVKVKGTIVIVAAYKKPAEFQLLQGMFKELTVRFVRVYTPTDVDIAMQILVNNLDFEQLITHVFPPEKAKEGFDLLVTPSEAIKVLYQFDHVGVENNESII</sequence>
<keyword evidence="1" id="KW-0560">Oxidoreductase</keyword>
<name>A0A9X3L8N3_9BACI</name>
<dbReference type="Pfam" id="PF08240">
    <property type="entry name" value="ADH_N"/>
    <property type="match status" value="1"/>
</dbReference>
<dbReference type="InterPro" id="IPR013154">
    <property type="entry name" value="ADH-like_N"/>
</dbReference>
<evidence type="ECO:0000313" key="5">
    <source>
        <dbReference type="Proteomes" id="UP001152172"/>
    </source>
</evidence>
<dbReference type="EMBL" id="JAMKBI010000001">
    <property type="protein sequence ID" value="MCZ8531981.1"/>
    <property type="molecule type" value="Genomic_DNA"/>
</dbReference>
<evidence type="ECO:0000259" key="2">
    <source>
        <dbReference type="Pfam" id="PF00107"/>
    </source>
</evidence>
<organism evidence="4 5">
    <name type="scientific">Psychrobacillus psychrodurans</name>
    <dbReference type="NCBI Taxonomy" id="126157"/>
    <lineage>
        <taxon>Bacteria</taxon>
        <taxon>Bacillati</taxon>
        <taxon>Bacillota</taxon>
        <taxon>Bacilli</taxon>
        <taxon>Bacillales</taxon>
        <taxon>Bacillaceae</taxon>
        <taxon>Psychrobacillus</taxon>
    </lineage>
</organism>
<dbReference type="InterPro" id="IPR036291">
    <property type="entry name" value="NAD(P)-bd_dom_sf"/>
</dbReference>
<comment type="caution">
    <text evidence="4">The sequence shown here is derived from an EMBL/GenBank/DDBJ whole genome shotgun (WGS) entry which is preliminary data.</text>
</comment>
<proteinExistence type="predicted"/>
<feature type="domain" description="Alcohol dehydrogenase-like C-terminal" evidence="2">
    <location>
        <begin position="169"/>
        <end position="294"/>
    </location>
</feature>
<protein>
    <submittedName>
        <fullName evidence="4">Alcohol dehydrogenase catalytic domain-containing protein</fullName>
    </submittedName>
</protein>
<dbReference type="SUPFAM" id="SSF50129">
    <property type="entry name" value="GroES-like"/>
    <property type="match status" value="1"/>
</dbReference>